<accession>A0A7R8D748</accession>
<protein>
    <submittedName>
        <fullName evidence="2">(salmon louse) hypothetical protein</fullName>
    </submittedName>
</protein>
<keyword evidence="3" id="KW-1185">Reference proteome</keyword>
<sequence length="102" mass="11674">MKFLLLVFFFTFVSANSVDKDSSKCAFCKKTIATVFEMLQNEENQQNIIDKLEKGCKQLETELPFLAEPCYDLLENVVKPQLGEAVENFPTPEEACHIINYC</sequence>
<dbReference type="Gene3D" id="1.10.225.10">
    <property type="entry name" value="Saposin-like"/>
    <property type="match status" value="1"/>
</dbReference>
<organism evidence="2 3">
    <name type="scientific">Lepeophtheirus salmonis</name>
    <name type="common">Salmon louse</name>
    <name type="synonym">Caligus salmonis</name>
    <dbReference type="NCBI Taxonomy" id="72036"/>
    <lineage>
        <taxon>Eukaryota</taxon>
        <taxon>Metazoa</taxon>
        <taxon>Ecdysozoa</taxon>
        <taxon>Arthropoda</taxon>
        <taxon>Crustacea</taxon>
        <taxon>Multicrustacea</taxon>
        <taxon>Hexanauplia</taxon>
        <taxon>Copepoda</taxon>
        <taxon>Siphonostomatoida</taxon>
        <taxon>Caligidae</taxon>
        <taxon>Lepeophtheirus</taxon>
    </lineage>
</organism>
<dbReference type="SUPFAM" id="SSF47862">
    <property type="entry name" value="Saposin"/>
    <property type="match status" value="1"/>
</dbReference>
<keyword evidence="1" id="KW-0732">Signal</keyword>
<dbReference type="GO" id="GO:0006629">
    <property type="term" value="P:lipid metabolic process"/>
    <property type="evidence" value="ECO:0007669"/>
    <property type="project" value="InterPro"/>
</dbReference>
<gene>
    <name evidence="2" type="ORF">LSAA_15263</name>
</gene>
<evidence type="ECO:0000313" key="2">
    <source>
        <dbReference type="EMBL" id="CAF3045319.1"/>
    </source>
</evidence>
<feature type="chain" id="PRO_5035167425" evidence="1">
    <location>
        <begin position="16"/>
        <end position="102"/>
    </location>
</feature>
<dbReference type="Pfam" id="PF05184">
    <property type="entry name" value="SapB_1"/>
    <property type="match status" value="1"/>
</dbReference>
<evidence type="ECO:0000313" key="3">
    <source>
        <dbReference type="Proteomes" id="UP000675881"/>
    </source>
</evidence>
<proteinExistence type="predicted"/>
<evidence type="ECO:0000256" key="1">
    <source>
        <dbReference type="SAM" id="SignalP"/>
    </source>
</evidence>
<dbReference type="EMBL" id="HG994588">
    <property type="protein sequence ID" value="CAF3045319.1"/>
    <property type="molecule type" value="Genomic_DNA"/>
</dbReference>
<dbReference type="AlphaFoldDB" id="A0A7R8D748"/>
<dbReference type="InterPro" id="IPR008139">
    <property type="entry name" value="SaposinB_dom"/>
</dbReference>
<dbReference type="InterPro" id="IPR011001">
    <property type="entry name" value="Saposin-like"/>
</dbReference>
<dbReference type="SMART" id="SM00741">
    <property type="entry name" value="SapB"/>
    <property type="match status" value="1"/>
</dbReference>
<reference evidence="2" key="1">
    <citation type="submission" date="2021-02" db="EMBL/GenBank/DDBJ databases">
        <authorList>
            <person name="Bekaert M."/>
        </authorList>
    </citation>
    <scope>NUCLEOTIDE SEQUENCE</scope>
    <source>
        <strain evidence="2">IoA-00</strain>
    </source>
</reference>
<dbReference type="Proteomes" id="UP000675881">
    <property type="component" value="Chromosome 9"/>
</dbReference>
<dbReference type="PROSITE" id="PS50015">
    <property type="entry name" value="SAP_B"/>
    <property type="match status" value="1"/>
</dbReference>
<dbReference type="InterPro" id="IPR007856">
    <property type="entry name" value="SapB_1"/>
</dbReference>
<name>A0A7R8D748_LEPSM</name>
<feature type="signal peptide" evidence="1">
    <location>
        <begin position="1"/>
        <end position="15"/>
    </location>
</feature>